<keyword evidence="2" id="KW-1185">Reference proteome</keyword>
<accession>A0ABD3AND2</accession>
<evidence type="ECO:0000313" key="1">
    <source>
        <dbReference type="EMBL" id="KAL3532695.1"/>
    </source>
</evidence>
<name>A0ABD3AND2_9GENT</name>
<reference evidence="1 2" key="1">
    <citation type="submission" date="2024-11" db="EMBL/GenBank/DDBJ databases">
        <title>A near-complete genome assembly of Cinchona calisaya.</title>
        <authorList>
            <person name="Lian D.C."/>
            <person name="Zhao X.W."/>
            <person name="Wei L."/>
        </authorList>
    </citation>
    <scope>NUCLEOTIDE SEQUENCE [LARGE SCALE GENOMIC DNA]</scope>
    <source>
        <tissue evidence="1">Nenye</tissue>
    </source>
</reference>
<evidence type="ECO:0000313" key="2">
    <source>
        <dbReference type="Proteomes" id="UP001630127"/>
    </source>
</evidence>
<proteinExistence type="predicted"/>
<organism evidence="1 2">
    <name type="scientific">Cinchona calisaya</name>
    <dbReference type="NCBI Taxonomy" id="153742"/>
    <lineage>
        <taxon>Eukaryota</taxon>
        <taxon>Viridiplantae</taxon>
        <taxon>Streptophyta</taxon>
        <taxon>Embryophyta</taxon>
        <taxon>Tracheophyta</taxon>
        <taxon>Spermatophyta</taxon>
        <taxon>Magnoliopsida</taxon>
        <taxon>eudicotyledons</taxon>
        <taxon>Gunneridae</taxon>
        <taxon>Pentapetalae</taxon>
        <taxon>asterids</taxon>
        <taxon>lamiids</taxon>
        <taxon>Gentianales</taxon>
        <taxon>Rubiaceae</taxon>
        <taxon>Cinchonoideae</taxon>
        <taxon>Cinchoneae</taxon>
        <taxon>Cinchona</taxon>
    </lineage>
</organism>
<dbReference type="Proteomes" id="UP001630127">
    <property type="component" value="Unassembled WGS sequence"/>
</dbReference>
<sequence length="109" mass="12168">MWRNQLVNSIFWGTEAEAILKIPLASGNEVDKWGLAEFRSARGMEASNSEGDSRSRWKPTITDRRHGVGMVVHAELLAAQLAIELAKILHVDVVVLERDALQIYGELDV</sequence>
<protein>
    <recommendedName>
        <fullName evidence="3">RNase H type-1 domain-containing protein</fullName>
    </recommendedName>
</protein>
<gene>
    <name evidence="1" type="ORF">ACH5RR_006216</name>
</gene>
<evidence type="ECO:0008006" key="3">
    <source>
        <dbReference type="Google" id="ProtNLM"/>
    </source>
</evidence>
<dbReference type="AlphaFoldDB" id="A0ABD3AND2"/>
<dbReference type="EMBL" id="JBJUIK010000003">
    <property type="protein sequence ID" value="KAL3532695.1"/>
    <property type="molecule type" value="Genomic_DNA"/>
</dbReference>
<comment type="caution">
    <text evidence="1">The sequence shown here is derived from an EMBL/GenBank/DDBJ whole genome shotgun (WGS) entry which is preliminary data.</text>
</comment>